<evidence type="ECO:0000259" key="2">
    <source>
        <dbReference type="Pfam" id="PF01979"/>
    </source>
</evidence>
<dbReference type="SUPFAM" id="SSF51338">
    <property type="entry name" value="Composite domain of metallo-dependent hydrolases"/>
    <property type="match status" value="1"/>
</dbReference>
<dbReference type="Gene3D" id="3.20.20.140">
    <property type="entry name" value="Metal-dependent hydrolases"/>
    <property type="match status" value="2"/>
</dbReference>
<dbReference type="EMBL" id="JBHUDY010000001">
    <property type="protein sequence ID" value="MFD1612431.1"/>
    <property type="molecule type" value="Genomic_DNA"/>
</dbReference>
<dbReference type="InterPro" id="IPR032466">
    <property type="entry name" value="Metal_Hydrolase"/>
</dbReference>
<comment type="caution">
    <text evidence="3">The sequence shown here is derived from an EMBL/GenBank/DDBJ whole genome shotgun (WGS) entry which is preliminary data.</text>
</comment>
<protein>
    <submittedName>
        <fullName evidence="3">Amidohydrolase family protein</fullName>
    </submittedName>
</protein>
<gene>
    <name evidence="3" type="ORF">ACFSCW_11530</name>
</gene>
<dbReference type="Proteomes" id="UP001597115">
    <property type="component" value="Unassembled WGS sequence"/>
</dbReference>
<keyword evidence="4" id="KW-1185">Reference proteome</keyword>
<evidence type="ECO:0000313" key="4">
    <source>
        <dbReference type="Proteomes" id="UP001597115"/>
    </source>
</evidence>
<name>A0ABW4I3A4_9SPHN</name>
<feature type="signal peptide" evidence="1">
    <location>
        <begin position="1"/>
        <end position="21"/>
    </location>
</feature>
<dbReference type="Gene3D" id="2.30.40.10">
    <property type="entry name" value="Urease, subunit C, domain 1"/>
    <property type="match status" value="1"/>
</dbReference>
<dbReference type="PANTHER" id="PTHR43135:SF3">
    <property type="entry name" value="ALPHA-D-RIBOSE 1-METHYLPHOSPHONATE 5-TRIPHOSPHATE DIPHOSPHATASE"/>
    <property type="match status" value="1"/>
</dbReference>
<accession>A0ABW4I3A4</accession>
<evidence type="ECO:0000256" key="1">
    <source>
        <dbReference type="SAM" id="SignalP"/>
    </source>
</evidence>
<keyword evidence="1" id="KW-0732">Signal</keyword>
<feature type="domain" description="Amidohydrolase-related" evidence="2">
    <location>
        <begin position="566"/>
        <end position="662"/>
    </location>
</feature>
<evidence type="ECO:0000313" key="3">
    <source>
        <dbReference type="EMBL" id="MFD1612431.1"/>
    </source>
</evidence>
<dbReference type="RefSeq" id="WP_380889322.1">
    <property type="nucleotide sequence ID" value="NZ_JBHUDY010000001.1"/>
</dbReference>
<dbReference type="Pfam" id="PF01979">
    <property type="entry name" value="Amidohydro_1"/>
    <property type="match status" value="1"/>
</dbReference>
<dbReference type="SUPFAM" id="SSF51556">
    <property type="entry name" value="Metallo-dependent hydrolases"/>
    <property type="match status" value="1"/>
</dbReference>
<dbReference type="PANTHER" id="PTHR43135">
    <property type="entry name" value="ALPHA-D-RIBOSE 1-METHYLPHOSPHONATE 5-TRIPHOSPHATE DIPHOSPHATASE"/>
    <property type="match status" value="1"/>
</dbReference>
<sequence length="679" mass="72225">MALARGAIGLGLWLLTGTALAQVPKDQLAKPPADARHFVILSTGGKHGDSWMWTAPDGALMGRESMVLRGQVWEIDSSGAAGKDGMPARLDIRGVTPQGDAGETFSVTGGNAQWKSQIDAGSAAYAKPAFYASVGGPMAINAWFVERLLASSNKAMDLLPGGRATAEKMTTLDVGEGASRQTITLWAIYGISNSPLPIWTDAQNRFFGVTFVIGWLPEAYTSEMPKMEAAQSAAMAARMPALAQSLVTVPAGPVAFTHVKLFDADGLKFLPDQSVVVANGKIAAVGPAASVKLPAGAKVIDGKGKTLVPGMWDVHMHIGDDYTLLQELSLGITSIRDPGNNDKLTIDRRTRAAAGKLLSPHVYPSSLIDGKGPNTAQVANVATSQDEAIGWVRKAKENGFTGVKFYGTFNPAWLKASIDEAHKLGLHVHGHVPQGIRPLDAVNAGYDELTHINWIVMQGMPDSVIQTSNGIMRFEGPGRYAKDLNLDGPEMSGWVKTLADRHIYSDPTMVAFESLYVPENGDLSPSYAPFVGTLPPVTERGFRSGGFQVPKDLTRADYRKSWAKMVDLLGRMHKAGVPIAAGTDGNGIEIIHELEIYREAGFTPAEALAAATIVPARLVGVDKTTGSIAVGKTADLVLVEGDPEARIGDLRQTRMVVMDGKLMDADALRKAAGYSGRPK</sequence>
<dbReference type="InterPro" id="IPR051781">
    <property type="entry name" value="Metallo-dep_Hydrolase"/>
</dbReference>
<feature type="chain" id="PRO_5045143528" evidence="1">
    <location>
        <begin position="22"/>
        <end position="679"/>
    </location>
</feature>
<proteinExistence type="predicted"/>
<organism evidence="3 4">
    <name type="scientific">Sphingomonas tabacisoli</name>
    <dbReference type="NCBI Taxonomy" id="2249466"/>
    <lineage>
        <taxon>Bacteria</taxon>
        <taxon>Pseudomonadati</taxon>
        <taxon>Pseudomonadota</taxon>
        <taxon>Alphaproteobacteria</taxon>
        <taxon>Sphingomonadales</taxon>
        <taxon>Sphingomonadaceae</taxon>
        <taxon>Sphingomonas</taxon>
    </lineage>
</organism>
<reference evidence="4" key="1">
    <citation type="journal article" date="2019" name="Int. J. Syst. Evol. Microbiol.">
        <title>The Global Catalogue of Microorganisms (GCM) 10K type strain sequencing project: providing services to taxonomists for standard genome sequencing and annotation.</title>
        <authorList>
            <consortium name="The Broad Institute Genomics Platform"/>
            <consortium name="The Broad Institute Genome Sequencing Center for Infectious Disease"/>
            <person name="Wu L."/>
            <person name="Ma J."/>
        </authorList>
    </citation>
    <scope>NUCLEOTIDE SEQUENCE [LARGE SCALE GENOMIC DNA]</scope>
    <source>
        <strain evidence="4">CGMCC 1.16275</strain>
    </source>
</reference>
<dbReference type="InterPro" id="IPR011059">
    <property type="entry name" value="Metal-dep_hydrolase_composite"/>
</dbReference>
<dbReference type="InterPro" id="IPR006680">
    <property type="entry name" value="Amidohydro-rel"/>
</dbReference>